<evidence type="ECO:0000313" key="2">
    <source>
        <dbReference type="Proteomes" id="UP001596317"/>
    </source>
</evidence>
<accession>A0ABW1ZTH7</accession>
<name>A0ABW1ZTH7_9DEIO</name>
<comment type="caution">
    <text evidence="1">The sequence shown here is derived from an EMBL/GenBank/DDBJ whole genome shotgun (WGS) entry which is preliminary data.</text>
</comment>
<organism evidence="1 2">
    <name type="scientific">Deinococcus multiflagellatus</name>
    <dbReference type="NCBI Taxonomy" id="1656887"/>
    <lineage>
        <taxon>Bacteria</taxon>
        <taxon>Thermotogati</taxon>
        <taxon>Deinococcota</taxon>
        <taxon>Deinococci</taxon>
        <taxon>Deinococcales</taxon>
        <taxon>Deinococcaceae</taxon>
        <taxon>Deinococcus</taxon>
    </lineage>
</organism>
<sequence length="140" mass="15772">MAALRRRLRWPWAWRKVLAGHTVSPVRLGGWRCDDQMDLVHLPMPTHPEPYPITTVLVPGLYAALKVLRPRLDQTYPEQEGTLHRDEAGQPHTLHLLGRDWPVTLVETSAALEVELDLPGPVFLQAVDEALETLAGPRVL</sequence>
<evidence type="ECO:0000313" key="1">
    <source>
        <dbReference type="EMBL" id="MFC6662995.1"/>
    </source>
</evidence>
<protein>
    <submittedName>
        <fullName evidence="1">Uncharacterized protein</fullName>
    </submittedName>
</protein>
<dbReference type="EMBL" id="JBHSWB010000002">
    <property type="protein sequence ID" value="MFC6662995.1"/>
    <property type="molecule type" value="Genomic_DNA"/>
</dbReference>
<reference evidence="2" key="1">
    <citation type="journal article" date="2019" name="Int. J. Syst. Evol. Microbiol.">
        <title>The Global Catalogue of Microorganisms (GCM) 10K type strain sequencing project: providing services to taxonomists for standard genome sequencing and annotation.</title>
        <authorList>
            <consortium name="The Broad Institute Genomics Platform"/>
            <consortium name="The Broad Institute Genome Sequencing Center for Infectious Disease"/>
            <person name="Wu L."/>
            <person name="Ma J."/>
        </authorList>
    </citation>
    <scope>NUCLEOTIDE SEQUENCE [LARGE SCALE GENOMIC DNA]</scope>
    <source>
        <strain evidence="2">CCUG 63830</strain>
    </source>
</reference>
<dbReference type="Proteomes" id="UP001596317">
    <property type="component" value="Unassembled WGS sequence"/>
</dbReference>
<dbReference type="RefSeq" id="WP_224612596.1">
    <property type="nucleotide sequence ID" value="NZ_JAIQXV010000029.1"/>
</dbReference>
<gene>
    <name evidence="1" type="ORF">ACFP90_23405</name>
</gene>
<proteinExistence type="predicted"/>
<keyword evidence="2" id="KW-1185">Reference proteome</keyword>